<dbReference type="Proteomes" id="UP000283485">
    <property type="component" value="Unassembled WGS sequence"/>
</dbReference>
<dbReference type="EMBL" id="QRHQ01000024">
    <property type="protein sequence ID" value="RHF88757.1"/>
    <property type="molecule type" value="Genomic_DNA"/>
</dbReference>
<dbReference type="RefSeq" id="WP_118211901.1">
    <property type="nucleotide sequence ID" value="NZ_JAQDLO010000002.1"/>
</dbReference>
<proteinExistence type="predicted"/>
<evidence type="ECO:0000313" key="2">
    <source>
        <dbReference type="Proteomes" id="UP000283485"/>
    </source>
</evidence>
<dbReference type="InterPro" id="IPR021109">
    <property type="entry name" value="Peptidase_aspartic_dom_sf"/>
</dbReference>
<dbReference type="Pfam" id="PF13650">
    <property type="entry name" value="Asp_protease_2"/>
    <property type="match status" value="1"/>
</dbReference>
<keyword evidence="1" id="KW-0378">Hydrolase</keyword>
<keyword evidence="1" id="KW-0645">Protease</keyword>
<sequence length="132" mass="15062">MIYHLNYGLNKTRLPIIPVEVEGKHLCFIIDTGSTCSLIDSNVKEYFKEIITPVGNRNINGIDGIKYKVDVITLPFSFEGQSFNPKFCVKPLLEAFKDMEVESGIQVHGILGTDFLIEHKWIIDFNEMQIIL</sequence>
<dbReference type="GO" id="GO:0008233">
    <property type="term" value="F:peptidase activity"/>
    <property type="evidence" value="ECO:0007669"/>
    <property type="project" value="UniProtKB-KW"/>
</dbReference>
<dbReference type="GO" id="GO:0006508">
    <property type="term" value="P:proteolysis"/>
    <property type="evidence" value="ECO:0007669"/>
    <property type="project" value="UniProtKB-KW"/>
</dbReference>
<protein>
    <submittedName>
        <fullName evidence="1">Retroviral-like aspartic protease</fullName>
    </submittedName>
</protein>
<organism evidence="1 2">
    <name type="scientific">Phocaeicola plebeius</name>
    <dbReference type="NCBI Taxonomy" id="310297"/>
    <lineage>
        <taxon>Bacteria</taxon>
        <taxon>Pseudomonadati</taxon>
        <taxon>Bacteroidota</taxon>
        <taxon>Bacteroidia</taxon>
        <taxon>Bacteroidales</taxon>
        <taxon>Bacteroidaceae</taxon>
        <taxon>Phocaeicola</taxon>
    </lineage>
</organism>
<dbReference type="Gene3D" id="2.40.70.10">
    <property type="entry name" value="Acid Proteases"/>
    <property type="match status" value="1"/>
</dbReference>
<evidence type="ECO:0000313" key="1">
    <source>
        <dbReference type="EMBL" id="RHF88757.1"/>
    </source>
</evidence>
<reference evidence="1 2" key="1">
    <citation type="submission" date="2018-08" db="EMBL/GenBank/DDBJ databases">
        <title>A genome reference for cultivated species of the human gut microbiota.</title>
        <authorList>
            <person name="Zou Y."/>
            <person name="Xue W."/>
            <person name="Luo G."/>
        </authorList>
    </citation>
    <scope>NUCLEOTIDE SEQUENCE [LARGE SCALE GENOMIC DNA]</scope>
    <source>
        <strain evidence="1 2">AM23-23</strain>
    </source>
</reference>
<name>A0A414R6Y0_9BACT</name>
<dbReference type="AlphaFoldDB" id="A0A414R6Y0"/>
<comment type="caution">
    <text evidence="1">The sequence shown here is derived from an EMBL/GenBank/DDBJ whole genome shotgun (WGS) entry which is preliminary data.</text>
</comment>
<accession>A0A414R6Y0</accession>
<dbReference type="SUPFAM" id="SSF50630">
    <property type="entry name" value="Acid proteases"/>
    <property type="match status" value="1"/>
</dbReference>
<gene>
    <name evidence="1" type="ORF">DW653_11675</name>
</gene>